<reference evidence="1" key="2">
    <citation type="submission" date="2023-05" db="EMBL/GenBank/DDBJ databases">
        <authorList>
            <consortium name="Lawrence Berkeley National Laboratory"/>
            <person name="Steindorff A."/>
            <person name="Hensen N."/>
            <person name="Bonometti L."/>
            <person name="Westerberg I."/>
            <person name="Brannstrom I.O."/>
            <person name="Guillou S."/>
            <person name="Cros-Aarteil S."/>
            <person name="Calhoun S."/>
            <person name="Haridas S."/>
            <person name="Kuo A."/>
            <person name="Mondo S."/>
            <person name="Pangilinan J."/>
            <person name="Riley R."/>
            <person name="Labutti K."/>
            <person name="Andreopoulos B."/>
            <person name="Lipzen A."/>
            <person name="Chen C."/>
            <person name="Yanf M."/>
            <person name="Daum C."/>
            <person name="Ng V."/>
            <person name="Clum A."/>
            <person name="Ohm R."/>
            <person name="Martin F."/>
            <person name="Silar P."/>
            <person name="Natvig D."/>
            <person name="Lalanne C."/>
            <person name="Gautier V."/>
            <person name="Ament-Velasquez S.L."/>
            <person name="Kruys A."/>
            <person name="Hutchinson M.I."/>
            <person name="Powell A.J."/>
            <person name="Barry K."/>
            <person name="Miller A.N."/>
            <person name="Grigoriev I.V."/>
            <person name="Debuchy R."/>
            <person name="Gladieux P."/>
            <person name="Thoren M.H."/>
            <person name="Johannesson H."/>
        </authorList>
    </citation>
    <scope>NUCLEOTIDE SEQUENCE</scope>
    <source>
        <strain evidence="1">CBS 990.96</strain>
    </source>
</reference>
<evidence type="ECO:0000313" key="2">
    <source>
        <dbReference type="Proteomes" id="UP001301958"/>
    </source>
</evidence>
<accession>A0AAN7BQ67</accession>
<gene>
    <name evidence="1" type="ORF">QBC38DRAFT_477675</name>
</gene>
<dbReference type="AlphaFoldDB" id="A0AAN7BQ67"/>
<name>A0AAN7BQ67_9PEZI</name>
<reference evidence="1" key="1">
    <citation type="journal article" date="2023" name="Mol. Phylogenet. Evol.">
        <title>Genome-scale phylogeny and comparative genomics of the fungal order Sordariales.</title>
        <authorList>
            <person name="Hensen N."/>
            <person name="Bonometti L."/>
            <person name="Westerberg I."/>
            <person name="Brannstrom I.O."/>
            <person name="Guillou S."/>
            <person name="Cros-Aarteil S."/>
            <person name="Calhoun S."/>
            <person name="Haridas S."/>
            <person name="Kuo A."/>
            <person name="Mondo S."/>
            <person name="Pangilinan J."/>
            <person name="Riley R."/>
            <person name="LaButti K."/>
            <person name="Andreopoulos B."/>
            <person name="Lipzen A."/>
            <person name="Chen C."/>
            <person name="Yan M."/>
            <person name="Daum C."/>
            <person name="Ng V."/>
            <person name="Clum A."/>
            <person name="Steindorff A."/>
            <person name="Ohm R.A."/>
            <person name="Martin F."/>
            <person name="Silar P."/>
            <person name="Natvig D.O."/>
            <person name="Lalanne C."/>
            <person name="Gautier V."/>
            <person name="Ament-Velasquez S.L."/>
            <person name="Kruys A."/>
            <person name="Hutchinson M.I."/>
            <person name="Powell A.J."/>
            <person name="Barry K."/>
            <person name="Miller A.N."/>
            <person name="Grigoriev I.V."/>
            <person name="Debuchy R."/>
            <person name="Gladieux P."/>
            <person name="Hiltunen Thoren M."/>
            <person name="Johannesson H."/>
        </authorList>
    </citation>
    <scope>NUCLEOTIDE SEQUENCE</scope>
    <source>
        <strain evidence="1">CBS 990.96</strain>
    </source>
</reference>
<proteinExistence type="predicted"/>
<protein>
    <recommendedName>
        <fullName evidence="3">Coenzyme Q-binding protein COQ10 START domain-containing protein</fullName>
    </recommendedName>
</protein>
<keyword evidence="2" id="KW-1185">Reference proteome</keyword>
<organism evidence="1 2">
    <name type="scientific">Podospora fimiseda</name>
    <dbReference type="NCBI Taxonomy" id="252190"/>
    <lineage>
        <taxon>Eukaryota</taxon>
        <taxon>Fungi</taxon>
        <taxon>Dikarya</taxon>
        <taxon>Ascomycota</taxon>
        <taxon>Pezizomycotina</taxon>
        <taxon>Sordariomycetes</taxon>
        <taxon>Sordariomycetidae</taxon>
        <taxon>Sordariales</taxon>
        <taxon>Podosporaceae</taxon>
        <taxon>Podospora</taxon>
    </lineage>
</organism>
<sequence>MSSPPIRSGAEKAYIEILTEQPVPTPTYGSGGSFTIACSTRIAAPPSTVFDIVIDASKYSTWNQFCPKCTIDHQPDFDDNDNDNEKKLKQGTKFTFDVVLDPKSGSARPTALIVNVLEPIEYEGGKRKGWRITWGPRPSFFMPEWLLRSERVQEFIEIPGSNDTEYLCWETFYGPLAPVVRMTVGNQVQNGFRLGMEGLKKRAEEK</sequence>
<dbReference type="EMBL" id="MU865330">
    <property type="protein sequence ID" value="KAK4227529.1"/>
    <property type="molecule type" value="Genomic_DNA"/>
</dbReference>
<evidence type="ECO:0000313" key="1">
    <source>
        <dbReference type="EMBL" id="KAK4227529.1"/>
    </source>
</evidence>
<dbReference type="CDD" id="cd07822">
    <property type="entry name" value="SRPBCC_4"/>
    <property type="match status" value="1"/>
</dbReference>
<dbReference type="Proteomes" id="UP001301958">
    <property type="component" value="Unassembled WGS sequence"/>
</dbReference>
<evidence type="ECO:0008006" key="3">
    <source>
        <dbReference type="Google" id="ProtNLM"/>
    </source>
</evidence>
<dbReference type="SUPFAM" id="SSF55961">
    <property type="entry name" value="Bet v1-like"/>
    <property type="match status" value="1"/>
</dbReference>
<dbReference type="Gene3D" id="3.30.530.20">
    <property type="match status" value="1"/>
</dbReference>
<comment type="caution">
    <text evidence="1">The sequence shown here is derived from an EMBL/GenBank/DDBJ whole genome shotgun (WGS) entry which is preliminary data.</text>
</comment>
<dbReference type="InterPro" id="IPR023393">
    <property type="entry name" value="START-like_dom_sf"/>
</dbReference>